<dbReference type="RefSeq" id="WP_068424596.1">
    <property type="nucleotide sequence ID" value="NZ_LVHI01000012.1"/>
</dbReference>
<comment type="caution">
    <text evidence="3">The sequence shown here is derived from an EMBL/GenBank/DDBJ whole genome shotgun (WGS) entry which is preliminary data.</text>
</comment>
<dbReference type="InterPro" id="IPR036465">
    <property type="entry name" value="vWFA_dom_sf"/>
</dbReference>
<evidence type="ECO:0000313" key="4">
    <source>
        <dbReference type="Proteomes" id="UP000077519"/>
    </source>
</evidence>
<dbReference type="Pfam" id="PF00092">
    <property type="entry name" value="VWA"/>
    <property type="match status" value="1"/>
</dbReference>
<feature type="domain" description="VWFA" evidence="2">
    <location>
        <begin position="343"/>
        <end position="539"/>
    </location>
</feature>
<evidence type="ECO:0000313" key="3">
    <source>
        <dbReference type="EMBL" id="OAK54428.1"/>
    </source>
</evidence>
<dbReference type="SUPFAM" id="SSF53300">
    <property type="entry name" value="vWA-like"/>
    <property type="match status" value="1"/>
</dbReference>
<name>A0A177YH39_9NOCA</name>
<accession>A0A177YH39</accession>
<gene>
    <name evidence="3" type="ORF">A3K89_03355</name>
</gene>
<sequence length="549" mass="56550">MSGRHGTGSRTHPALTWGAIVVVAVVVVVGGYFGVQAVRAGSAGCDGTRQVSLAVDPTIAPVITDVLAQSDEVSRGCTDFEVRAEAPSDTAAELAGENANRPDLWIPDSTLWLLKTLRSTGALPELAKSSVANTLPVVVSQDDSLPPAVTWLQVLQKQGQRIGDPLTSSASLASILGALAESEVAITDANAVSAALVPMAQDFGRIADTPHEVADLVKQVATDGGTSVSTEQSLVAYNDANPGAPLTASVPPTGSYFLNFPLAVTAAAGPDYDRAKDAGASLSSVLSTKSATDALTAAGFRQSNGTALPDGKGVGSAASLELKNPLAIETTLRDWAVLALPLRTLVVEDVSGSMAAKSGDSTRIALTVDASLGANSLFSDQTEMGLWAFSIGLGGGNQDFRELVPLGPVSNMVDGVPQREAILSAIRTLPSLVGGGTGLYDTTLAAFRRVKEGYDPNYVNSVIILTDGANEDAGSPSLDELLATLQREQDPVRPIVIVTVGITTDADPVALQKISAATGGTSYIAEDPRDIPEVFVKALNSRTERVGGQ</sequence>
<organism evidence="3 4">
    <name type="scientific">Rhodococcoides kyotonense</name>
    <dbReference type="NCBI Taxonomy" id="398843"/>
    <lineage>
        <taxon>Bacteria</taxon>
        <taxon>Bacillati</taxon>
        <taxon>Actinomycetota</taxon>
        <taxon>Actinomycetes</taxon>
        <taxon>Mycobacteriales</taxon>
        <taxon>Nocardiaceae</taxon>
        <taxon>Rhodococcoides</taxon>
    </lineage>
</organism>
<evidence type="ECO:0000256" key="1">
    <source>
        <dbReference type="SAM" id="Phobius"/>
    </source>
</evidence>
<reference evidence="3 4" key="1">
    <citation type="submission" date="2016-03" db="EMBL/GenBank/DDBJ databases">
        <title>Genome sequence of Rhodococcus kyotonensis KB10.</title>
        <authorList>
            <person name="Jeong H."/>
            <person name="Hong C.E."/>
            <person name="Jo S.H."/>
            <person name="Park J.M."/>
        </authorList>
    </citation>
    <scope>NUCLEOTIDE SEQUENCE [LARGE SCALE GENOMIC DNA]</scope>
    <source>
        <strain evidence="3 4">KB10</strain>
    </source>
</reference>
<dbReference type="AlphaFoldDB" id="A0A177YH39"/>
<dbReference type="EMBL" id="LVHI01000012">
    <property type="protein sequence ID" value="OAK54428.1"/>
    <property type="molecule type" value="Genomic_DNA"/>
</dbReference>
<keyword evidence="1" id="KW-0812">Transmembrane</keyword>
<dbReference type="SMART" id="SM00327">
    <property type="entry name" value="VWA"/>
    <property type="match status" value="1"/>
</dbReference>
<proteinExistence type="predicted"/>
<keyword evidence="4" id="KW-1185">Reference proteome</keyword>
<dbReference type="InterPro" id="IPR002035">
    <property type="entry name" value="VWF_A"/>
</dbReference>
<feature type="transmembrane region" description="Helical" evidence="1">
    <location>
        <begin position="14"/>
        <end position="35"/>
    </location>
</feature>
<protein>
    <recommendedName>
        <fullName evidence="2">VWFA domain-containing protein</fullName>
    </recommendedName>
</protein>
<dbReference type="Gene3D" id="3.40.50.410">
    <property type="entry name" value="von Willebrand factor, type A domain"/>
    <property type="match status" value="1"/>
</dbReference>
<dbReference type="Proteomes" id="UP000077519">
    <property type="component" value="Unassembled WGS sequence"/>
</dbReference>
<dbReference type="PROSITE" id="PS50234">
    <property type="entry name" value="VWFA"/>
    <property type="match status" value="1"/>
</dbReference>
<keyword evidence="1" id="KW-0472">Membrane</keyword>
<evidence type="ECO:0000259" key="2">
    <source>
        <dbReference type="PROSITE" id="PS50234"/>
    </source>
</evidence>
<keyword evidence="1" id="KW-1133">Transmembrane helix</keyword>